<dbReference type="KEGG" id="hfe:HFELIS_02930"/>
<proteinExistence type="predicted"/>
<gene>
    <name evidence="1" type="ordered locus">Hfelis_02930</name>
</gene>
<evidence type="ECO:0000313" key="1">
    <source>
        <dbReference type="EMBL" id="CBY82377.1"/>
    </source>
</evidence>
<organism evidence="1 2">
    <name type="scientific">Helicobacter felis (strain ATCC 49179 / CCUG 28539 / NCTC 12436 / CS1)</name>
    <dbReference type="NCBI Taxonomy" id="936155"/>
    <lineage>
        <taxon>Bacteria</taxon>
        <taxon>Pseudomonadati</taxon>
        <taxon>Campylobacterota</taxon>
        <taxon>Epsilonproteobacteria</taxon>
        <taxon>Campylobacterales</taxon>
        <taxon>Helicobacteraceae</taxon>
        <taxon>Helicobacter</taxon>
    </lineage>
</organism>
<keyword evidence="2" id="KW-1185">Reference proteome</keyword>
<dbReference type="RefSeq" id="WP_013468749.1">
    <property type="nucleotide sequence ID" value="NC_014810.2"/>
</dbReference>
<dbReference type="STRING" id="936155.HFELIS_02930"/>
<sequence>MSTKTDPLKESFLDRIQENVNLASKFGVLEGVQPYLPLFYEIR</sequence>
<accession>E7A8P0</accession>
<dbReference type="AlphaFoldDB" id="E7A8P0"/>
<name>E7A8P0_HELFC</name>
<dbReference type="EMBL" id="FQ670179">
    <property type="protein sequence ID" value="CBY82377.1"/>
    <property type="molecule type" value="Genomic_DNA"/>
</dbReference>
<reference evidence="1 2" key="1">
    <citation type="journal article" date="2011" name="Genome Biol. Evol.">
        <title>Comparative whole genome sequence analysis of the carcinogenic bacterial model pathogen Helicobacter felis.</title>
        <authorList>
            <person name="Arnold I.C."/>
            <person name="Zigova Z."/>
            <person name="Holden M."/>
            <person name="Lawley T.D."/>
            <person name="Rad R."/>
            <person name="Dougan G."/>
            <person name="Falkow S."/>
            <person name="Bentley S.D."/>
            <person name="Muller A."/>
        </authorList>
    </citation>
    <scope>NUCLEOTIDE SEQUENCE [LARGE SCALE GENOMIC DNA]</scope>
    <source>
        <strain evidence="2">ATCC 49179 / CCUG 28539 / NCTC 12436 / CS1</strain>
    </source>
</reference>
<dbReference type="Proteomes" id="UP000007934">
    <property type="component" value="Chromosome"/>
</dbReference>
<dbReference type="HOGENOM" id="CLU_3234413_0_0_7"/>
<evidence type="ECO:0000313" key="2">
    <source>
        <dbReference type="Proteomes" id="UP000007934"/>
    </source>
</evidence>
<protein>
    <submittedName>
        <fullName evidence="1">Uncharacterized protein</fullName>
    </submittedName>
</protein>
<dbReference type="GeneID" id="77145261"/>